<dbReference type="InterPro" id="IPR035923">
    <property type="entry name" value="TT1751-like_sf"/>
</dbReference>
<feature type="domain" description="DUF302" evidence="2">
    <location>
        <begin position="89"/>
        <end position="138"/>
    </location>
</feature>
<sequence length="180" mass="19937">MSKTVVQYTARRVTHETSLPIGEVLARLDKEINKPGGGPPLFRLLREAKDRTELEEGLNALTQGRDFVYFADSAYHRWLNTYFGTTGTPQTYVYVLGNPLIAQTMLQHDLSGALHIPPRILVTEEADAPGTRIVYDDPASTIPVPRSAGESVYAELQGAAETLSEKLEELVQTIIRQDQA</sequence>
<evidence type="ECO:0000259" key="2">
    <source>
        <dbReference type="Pfam" id="PF03625"/>
    </source>
</evidence>
<evidence type="ECO:0000313" key="4">
    <source>
        <dbReference type="Proteomes" id="UP000313359"/>
    </source>
</evidence>
<dbReference type="CDD" id="cd14797">
    <property type="entry name" value="DUF302"/>
    <property type="match status" value="1"/>
</dbReference>
<dbReference type="SUPFAM" id="SSF103247">
    <property type="entry name" value="TT1751-like"/>
    <property type="match status" value="1"/>
</dbReference>
<proteinExistence type="predicted"/>
<keyword evidence="4" id="KW-1185">Reference proteome</keyword>
<dbReference type="EMBL" id="ML122261">
    <property type="protein sequence ID" value="RPD61822.1"/>
    <property type="molecule type" value="Genomic_DNA"/>
</dbReference>
<name>A0A5C2SDF3_9APHY</name>
<feature type="coiled-coil region" evidence="1">
    <location>
        <begin position="153"/>
        <end position="180"/>
    </location>
</feature>
<protein>
    <recommendedName>
        <fullName evidence="2">DUF302 domain-containing protein</fullName>
    </recommendedName>
</protein>
<keyword evidence="1" id="KW-0175">Coiled coil</keyword>
<reference evidence="3" key="1">
    <citation type="journal article" date="2018" name="Genome Biol. Evol.">
        <title>Genomics and development of Lentinus tigrinus, a white-rot wood-decaying mushroom with dimorphic fruiting bodies.</title>
        <authorList>
            <person name="Wu B."/>
            <person name="Xu Z."/>
            <person name="Knudson A."/>
            <person name="Carlson A."/>
            <person name="Chen N."/>
            <person name="Kovaka S."/>
            <person name="LaButti K."/>
            <person name="Lipzen A."/>
            <person name="Pennachio C."/>
            <person name="Riley R."/>
            <person name="Schakwitz W."/>
            <person name="Umezawa K."/>
            <person name="Ohm R.A."/>
            <person name="Grigoriev I.V."/>
            <person name="Nagy L.G."/>
            <person name="Gibbons J."/>
            <person name="Hibbett D."/>
        </authorList>
    </citation>
    <scope>NUCLEOTIDE SEQUENCE [LARGE SCALE GENOMIC DNA]</scope>
    <source>
        <strain evidence="3">ALCF2SS1-6</strain>
    </source>
</reference>
<dbReference type="OrthoDB" id="5190258at2759"/>
<dbReference type="InterPro" id="IPR005180">
    <property type="entry name" value="DUF302"/>
</dbReference>
<dbReference type="AlphaFoldDB" id="A0A5C2SDF3"/>
<evidence type="ECO:0000313" key="3">
    <source>
        <dbReference type="EMBL" id="RPD61822.1"/>
    </source>
</evidence>
<organism evidence="3 4">
    <name type="scientific">Lentinus tigrinus ALCF2SS1-6</name>
    <dbReference type="NCBI Taxonomy" id="1328759"/>
    <lineage>
        <taxon>Eukaryota</taxon>
        <taxon>Fungi</taxon>
        <taxon>Dikarya</taxon>
        <taxon>Basidiomycota</taxon>
        <taxon>Agaricomycotina</taxon>
        <taxon>Agaricomycetes</taxon>
        <taxon>Polyporales</taxon>
        <taxon>Polyporaceae</taxon>
        <taxon>Lentinus</taxon>
    </lineage>
</organism>
<accession>A0A5C2SDF3</accession>
<dbReference type="Pfam" id="PF03625">
    <property type="entry name" value="DUF302"/>
    <property type="match status" value="1"/>
</dbReference>
<gene>
    <name evidence="3" type="ORF">L227DRAFT_524337</name>
</gene>
<dbReference type="Gene3D" id="3.30.310.70">
    <property type="entry name" value="TT1751-like domain"/>
    <property type="match status" value="1"/>
</dbReference>
<evidence type="ECO:0000256" key="1">
    <source>
        <dbReference type="SAM" id="Coils"/>
    </source>
</evidence>
<dbReference type="Proteomes" id="UP000313359">
    <property type="component" value="Unassembled WGS sequence"/>
</dbReference>